<evidence type="ECO:0000259" key="7">
    <source>
        <dbReference type="PROSITE" id="PS50043"/>
    </source>
</evidence>
<proteinExistence type="predicted"/>
<feature type="region of interest" description="Disordered" evidence="6">
    <location>
        <begin position="193"/>
        <end position="219"/>
    </location>
</feature>
<dbReference type="EMBL" id="SZPR01000020">
    <property type="protein sequence ID" value="TKT06682.1"/>
    <property type="molecule type" value="Genomic_DNA"/>
</dbReference>
<organism evidence="9 10">
    <name type="scientific">Streptomyces galbus</name>
    <dbReference type="NCBI Taxonomy" id="33898"/>
    <lineage>
        <taxon>Bacteria</taxon>
        <taxon>Bacillati</taxon>
        <taxon>Actinomycetota</taxon>
        <taxon>Actinomycetes</taxon>
        <taxon>Kitasatosporales</taxon>
        <taxon>Streptomycetaceae</taxon>
        <taxon>Streptomyces</taxon>
    </lineage>
</organism>
<dbReference type="Pfam" id="PF00196">
    <property type="entry name" value="GerE"/>
    <property type="match status" value="1"/>
</dbReference>
<dbReference type="PROSITE" id="PS50110">
    <property type="entry name" value="RESPONSE_REGULATORY"/>
    <property type="match status" value="1"/>
</dbReference>
<evidence type="ECO:0000256" key="1">
    <source>
        <dbReference type="ARBA" id="ARBA00022553"/>
    </source>
</evidence>
<dbReference type="InterPro" id="IPR000792">
    <property type="entry name" value="Tscrpt_reg_LuxR_C"/>
</dbReference>
<evidence type="ECO:0000256" key="4">
    <source>
        <dbReference type="ARBA" id="ARBA00023163"/>
    </source>
</evidence>
<dbReference type="SUPFAM" id="SSF46894">
    <property type="entry name" value="C-terminal effector domain of the bipartite response regulators"/>
    <property type="match status" value="1"/>
</dbReference>
<evidence type="ECO:0000256" key="2">
    <source>
        <dbReference type="ARBA" id="ARBA00023015"/>
    </source>
</evidence>
<keyword evidence="1" id="KW-0597">Phosphoprotein</keyword>
<dbReference type="SUPFAM" id="SSF52172">
    <property type="entry name" value="CheY-like"/>
    <property type="match status" value="1"/>
</dbReference>
<dbReference type="InterPro" id="IPR001789">
    <property type="entry name" value="Sig_transdc_resp-reg_receiver"/>
</dbReference>
<feature type="domain" description="Response regulatory" evidence="8">
    <location>
        <begin position="50"/>
        <end position="171"/>
    </location>
</feature>
<dbReference type="PROSITE" id="PS50043">
    <property type="entry name" value="HTH_LUXR_2"/>
    <property type="match status" value="1"/>
</dbReference>
<comment type="caution">
    <text evidence="9">The sequence shown here is derived from an EMBL/GenBank/DDBJ whole genome shotgun (WGS) entry which is preliminary data.</text>
</comment>
<dbReference type="InterPro" id="IPR039420">
    <property type="entry name" value="WalR-like"/>
</dbReference>
<feature type="region of interest" description="Disordered" evidence="6">
    <location>
        <begin position="22"/>
        <end position="43"/>
    </location>
</feature>
<dbReference type="RefSeq" id="WP_137302845.1">
    <property type="nucleotide sequence ID" value="NZ_BMVD01000014.1"/>
</dbReference>
<feature type="domain" description="HTH luxR-type" evidence="7">
    <location>
        <begin position="214"/>
        <end position="279"/>
    </location>
</feature>
<dbReference type="InterPro" id="IPR058245">
    <property type="entry name" value="NreC/VraR/RcsB-like_REC"/>
</dbReference>
<dbReference type="Pfam" id="PF00072">
    <property type="entry name" value="Response_reg"/>
    <property type="match status" value="1"/>
</dbReference>
<dbReference type="GO" id="GO:0000160">
    <property type="term" value="P:phosphorelay signal transduction system"/>
    <property type="evidence" value="ECO:0007669"/>
    <property type="project" value="InterPro"/>
</dbReference>
<evidence type="ECO:0000256" key="6">
    <source>
        <dbReference type="SAM" id="MobiDB-lite"/>
    </source>
</evidence>
<dbReference type="PRINTS" id="PR00038">
    <property type="entry name" value="HTHLUXR"/>
</dbReference>
<dbReference type="PANTHER" id="PTHR43214:SF24">
    <property type="entry name" value="TRANSCRIPTIONAL REGULATORY PROTEIN NARL-RELATED"/>
    <property type="match status" value="1"/>
</dbReference>
<dbReference type="Gene3D" id="3.40.50.2300">
    <property type="match status" value="1"/>
</dbReference>
<dbReference type="CDD" id="cd06170">
    <property type="entry name" value="LuxR_C_like"/>
    <property type="match status" value="1"/>
</dbReference>
<evidence type="ECO:0000256" key="3">
    <source>
        <dbReference type="ARBA" id="ARBA00023125"/>
    </source>
</evidence>
<dbReference type="InterPro" id="IPR016032">
    <property type="entry name" value="Sig_transdc_resp-reg_C-effctor"/>
</dbReference>
<comment type="caution">
    <text evidence="5">Lacks conserved residue(s) required for the propagation of feature annotation.</text>
</comment>
<dbReference type="GO" id="GO:0006355">
    <property type="term" value="P:regulation of DNA-templated transcription"/>
    <property type="evidence" value="ECO:0007669"/>
    <property type="project" value="InterPro"/>
</dbReference>
<evidence type="ECO:0000256" key="5">
    <source>
        <dbReference type="PROSITE-ProRule" id="PRU00169"/>
    </source>
</evidence>
<dbReference type="GO" id="GO:0003677">
    <property type="term" value="F:DNA binding"/>
    <property type="evidence" value="ECO:0007669"/>
    <property type="project" value="UniProtKB-KW"/>
</dbReference>
<accession>A0A4U5WXP9</accession>
<reference evidence="9 10" key="1">
    <citation type="submission" date="2019-04" db="EMBL/GenBank/DDBJ databases">
        <title>Streptomyces lasaliensis sp.nov., an Actinomycete isolated from soil which produces the polyether antibiotic lasalocid.</title>
        <authorList>
            <person name="Erwin G."/>
            <person name="Haber C."/>
        </authorList>
    </citation>
    <scope>NUCLEOTIDE SEQUENCE [LARGE SCALE GENOMIC DNA]</scope>
    <source>
        <strain evidence="9 10">DSM 40089</strain>
    </source>
</reference>
<evidence type="ECO:0000313" key="9">
    <source>
        <dbReference type="EMBL" id="TKT06682.1"/>
    </source>
</evidence>
<name>A0A4U5WXP9_STRGB</name>
<dbReference type="SMART" id="SM00421">
    <property type="entry name" value="HTH_LUXR"/>
    <property type="match status" value="1"/>
</dbReference>
<keyword evidence="3" id="KW-0238">DNA-binding</keyword>
<dbReference type="CDD" id="cd17535">
    <property type="entry name" value="REC_NarL-like"/>
    <property type="match status" value="1"/>
</dbReference>
<dbReference type="AlphaFoldDB" id="A0A4U5WXP9"/>
<dbReference type="PANTHER" id="PTHR43214">
    <property type="entry name" value="TWO-COMPONENT RESPONSE REGULATOR"/>
    <property type="match status" value="1"/>
</dbReference>
<sequence>MRTVRETLTASDPGAVTVAGLRPGTGGDTYGTTAAPATRGSGDRQQHVARVLVVDHHDLMRAGLVALVGAEPGLVVVGEAADGPAAVAQAARTRPDVILMEPALPGLDGARACARILSAAARARTARPRVLVLASSDADEQVGRAVHAGASGVLYKDVAPDRLLRALHVLAAGDCLFAPGVVRRLVAGGGPRSGGGTCAGTDAPGTAGASDAGPAPGLGVLTPRERQILGLVATGATNDEMAALLRVTEATVKSHLSRAMTKLGLVSRAQAVVLAYETGLVVPHRCRAGRGEPPLRPGTWVTGARHVGHGTRIT</sequence>
<keyword evidence="2" id="KW-0805">Transcription regulation</keyword>
<evidence type="ECO:0000313" key="10">
    <source>
        <dbReference type="Proteomes" id="UP000308632"/>
    </source>
</evidence>
<evidence type="ECO:0000259" key="8">
    <source>
        <dbReference type="PROSITE" id="PS50110"/>
    </source>
</evidence>
<dbReference type="SMART" id="SM00448">
    <property type="entry name" value="REC"/>
    <property type="match status" value="1"/>
</dbReference>
<protein>
    <submittedName>
        <fullName evidence="9">Response regulator transcription factor</fullName>
    </submittedName>
</protein>
<gene>
    <name evidence="9" type="ORF">E4U92_25700</name>
</gene>
<dbReference type="Proteomes" id="UP000308632">
    <property type="component" value="Unassembled WGS sequence"/>
</dbReference>
<dbReference type="InterPro" id="IPR011006">
    <property type="entry name" value="CheY-like_superfamily"/>
</dbReference>
<keyword evidence="4" id="KW-0804">Transcription</keyword>